<feature type="region of interest" description="Disordered" evidence="1">
    <location>
        <begin position="1"/>
        <end position="37"/>
    </location>
</feature>
<feature type="compositionally biased region" description="Low complexity" evidence="1">
    <location>
        <begin position="455"/>
        <end position="465"/>
    </location>
</feature>
<name>A0AAD5PB41_9FUNG</name>
<reference evidence="2" key="1">
    <citation type="journal article" date="2022" name="IScience">
        <title>Evolution of zygomycete secretomes and the origins of terrestrial fungal ecologies.</title>
        <authorList>
            <person name="Chang Y."/>
            <person name="Wang Y."/>
            <person name="Mondo S."/>
            <person name="Ahrendt S."/>
            <person name="Andreopoulos W."/>
            <person name="Barry K."/>
            <person name="Beard J."/>
            <person name="Benny G.L."/>
            <person name="Blankenship S."/>
            <person name="Bonito G."/>
            <person name="Cuomo C."/>
            <person name="Desiro A."/>
            <person name="Gervers K.A."/>
            <person name="Hundley H."/>
            <person name="Kuo A."/>
            <person name="LaButti K."/>
            <person name="Lang B.F."/>
            <person name="Lipzen A."/>
            <person name="O'Donnell K."/>
            <person name="Pangilinan J."/>
            <person name="Reynolds N."/>
            <person name="Sandor L."/>
            <person name="Smith M.E."/>
            <person name="Tsang A."/>
            <person name="Grigoriev I.V."/>
            <person name="Stajich J.E."/>
            <person name="Spatafora J.W."/>
        </authorList>
    </citation>
    <scope>NUCLEOTIDE SEQUENCE</scope>
    <source>
        <strain evidence="2">RSA 2281</strain>
    </source>
</reference>
<reference evidence="2" key="2">
    <citation type="submission" date="2023-02" db="EMBL/GenBank/DDBJ databases">
        <authorList>
            <consortium name="DOE Joint Genome Institute"/>
            <person name="Mondo S.J."/>
            <person name="Chang Y."/>
            <person name="Wang Y."/>
            <person name="Ahrendt S."/>
            <person name="Andreopoulos W."/>
            <person name="Barry K."/>
            <person name="Beard J."/>
            <person name="Benny G.L."/>
            <person name="Blankenship S."/>
            <person name="Bonito G."/>
            <person name="Cuomo C."/>
            <person name="Desiro A."/>
            <person name="Gervers K.A."/>
            <person name="Hundley H."/>
            <person name="Kuo A."/>
            <person name="LaButti K."/>
            <person name="Lang B.F."/>
            <person name="Lipzen A."/>
            <person name="O'Donnell K."/>
            <person name="Pangilinan J."/>
            <person name="Reynolds N."/>
            <person name="Sandor L."/>
            <person name="Smith M.W."/>
            <person name="Tsang A."/>
            <person name="Grigoriev I.V."/>
            <person name="Stajich J.E."/>
            <person name="Spatafora J.W."/>
        </authorList>
    </citation>
    <scope>NUCLEOTIDE SEQUENCE</scope>
    <source>
        <strain evidence="2">RSA 2281</strain>
    </source>
</reference>
<feature type="region of interest" description="Disordered" evidence="1">
    <location>
        <begin position="120"/>
        <end position="181"/>
    </location>
</feature>
<protein>
    <submittedName>
        <fullName evidence="2">Uncharacterized protein</fullName>
    </submittedName>
</protein>
<dbReference type="AlphaFoldDB" id="A0AAD5PB41"/>
<feature type="compositionally biased region" description="Low complexity" evidence="1">
    <location>
        <begin position="133"/>
        <end position="144"/>
    </location>
</feature>
<feature type="compositionally biased region" description="Low complexity" evidence="1">
    <location>
        <begin position="485"/>
        <end position="497"/>
    </location>
</feature>
<accession>A0AAD5PB41</accession>
<keyword evidence="3" id="KW-1185">Reference proteome</keyword>
<evidence type="ECO:0000256" key="1">
    <source>
        <dbReference type="SAM" id="MobiDB-lite"/>
    </source>
</evidence>
<feature type="region of interest" description="Disordered" evidence="1">
    <location>
        <begin position="267"/>
        <end position="287"/>
    </location>
</feature>
<feature type="region of interest" description="Disordered" evidence="1">
    <location>
        <begin position="427"/>
        <end position="536"/>
    </location>
</feature>
<dbReference type="EMBL" id="JAIXMP010000024">
    <property type="protein sequence ID" value="KAI9254618.1"/>
    <property type="molecule type" value="Genomic_DNA"/>
</dbReference>
<evidence type="ECO:0000313" key="3">
    <source>
        <dbReference type="Proteomes" id="UP001209540"/>
    </source>
</evidence>
<gene>
    <name evidence="2" type="ORF">BDA99DRAFT_586753</name>
</gene>
<feature type="compositionally biased region" description="Polar residues" evidence="1">
    <location>
        <begin position="166"/>
        <end position="181"/>
    </location>
</feature>
<sequence length="559" mass="62403">MNSPSATVTSPITMTSTNKKSLSMSNKQPCPSVMLPSSLSRGRVFLSPIPKTTAYNFKTIHEEGDQKYHQQQQRRERPYTVNTTISNSSSDNNSNSSNNSISKHHDEVEECCLYYYSTVSSSGGTDEEEQDNDTILTRTTSTTATDKDDYTVFSTSPPRSLDTVLSPVTSDSNMSSTVVGSSADITTSTSLDEKILPVSPPLSPPLSPTVSTCRPRFPRWMKQISAPGSSNITMTTSNNSSTIISSPTRNTFSLSPQEMIAPSFTITNNNNSKKSNSSTSLLPKPPSIMRRIMMPPSSSSIHDSRPPLEISHPSPGAHYYGSTHIRDYLHNAMKPNRFDEMLLSGFPAMCPQHDKSEEDDYDKLAYHDNDDYCSSILTEEEDDYDEHIIQNSTVPCLCNHRQMTLRITLTPAHCRATEIEIYGLHSRNSHQQQQQRFYQRGNSNVRGKHSNRLMTTSISTPTPATIRRKHAKEPIPTLSLPPLPRHSSLHQQQPQQQKTAPLYVVTASRSPHQQSITSPTKPSSPSSPTSSAYYNHPYYHHQQPILVLPNGTRRHYLQK</sequence>
<comment type="caution">
    <text evidence="2">The sequence shown here is derived from an EMBL/GenBank/DDBJ whole genome shotgun (WGS) entry which is preliminary data.</text>
</comment>
<feature type="region of interest" description="Disordered" evidence="1">
    <location>
        <begin position="61"/>
        <end position="103"/>
    </location>
</feature>
<dbReference type="Proteomes" id="UP001209540">
    <property type="component" value="Unassembled WGS sequence"/>
</dbReference>
<feature type="compositionally biased region" description="Low complexity" evidence="1">
    <location>
        <begin position="82"/>
        <end position="101"/>
    </location>
</feature>
<feature type="compositionally biased region" description="Polar residues" evidence="1">
    <location>
        <begin position="436"/>
        <end position="445"/>
    </location>
</feature>
<feature type="compositionally biased region" description="Basic and acidic residues" evidence="1">
    <location>
        <begin position="61"/>
        <end position="78"/>
    </location>
</feature>
<proteinExistence type="predicted"/>
<evidence type="ECO:0000313" key="2">
    <source>
        <dbReference type="EMBL" id="KAI9254618.1"/>
    </source>
</evidence>
<feature type="compositionally biased region" description="Low complexity" evidence="1">
    <location>
        <begin position="515"/>
        <end position="536"/>
    </location>
</feature>
<organism evidence="2 3">
    <name type="scientific">Phascolomyces articulosus</name>
    <dbReference type="NCBI Taxonomy" id="60185"/>
    <lineage>
        <taxon>Eukaryota</taxon>
        <taxon>Fungi</taxon>
        <taxon>Fungi incertae sedis</taxon>
        <taxon>Mucoromycota</taxon>
        <taxon>Mucoromycotina</taxon>
        <taxon>Mucoromycetes</taxon>
        <taxon>Mucorales</taxon>
        <taxon>Lichtheimiaceae</taxon>
        <taxon>Phascolomyces</taxon>
    </lineage>
</organism>